<dbReference type="KEGG" id="psco:LY89DRAFT_738006"/>
<dbReference type="EMBL" id="KQ947423">
    <property type="protein sequence ID" value="KUJ13114.1"/>
    <property type="molecule type" value="Genomic_DNA"/>
</dbReference>
<sequence length="386" mass="43855">MAMSPSKQRPRRNALSIDVSATVPLNATAYRPSPSVPNFMVDGIQSHPQWGYSTDHSPYSSSPSCLAPSCRNEIGCLRQQIEILSEKLRWSELRNNELNQRCTELDQENAVLYSKETVYQQEDKVTNGPIFFQAEVVEKKDGREMEDHPNKDEDGVNTENISIVVESELAAPATKEKIISQIKDADISDIKAIADDISKTCKSWKDEYEQLSKTHELIRSENHQLRIIAENYCAMRAKLWEEAKLGYSTVVTRWKFHEACSRGNFAVDGALFVTGIAGEKEQEVLQIVYGDYGVRLTGGDFENLERLKQSPWELRRLNARGTMARFRTRNRGGDRGAIWRFAGVDTSYDLAKGEEISNSSVDRHIKEVCMNNMVVEMENIAKSLYW</sequence>
<name>A0A194WZH7_MOLSC</name>
<evidence type="ECO:0000313" key="2">
    <source>
        <dbReference type="EMBL" id="KUJ13114.1"/>
    </source>
</evidence>
<evidence type="ECO:0000313" key="3">
    <source>
        <dbReference type="Proteomes" id="UP000070700"/>
    </source>
</evidence>
<proteinExistence type="predicted"/>
<gene>
    <name evidence="2" type="ORF">LY89DRAFT_738006</name>
</gene>
<organism evidence="2 3">
    <name type="scientific">Mollisia scopiformis</name>
    <name type="common">Conifer needle endophyte fungus</name>
    <name type="synonym">Phialocephala scopiformis</name>
    <dbReference type="NCBI Taxonomy" id="149040"/>
    <lineage>
        <taxon>Eukaryota</taxon>
        <taxon>Fungi</taxon>
        <taxon>Dikarya</taxon>
        <taxon>Ascomycota</taxon>
        <taxon>Pezizomycotina</taxon>
        <taxon>Leotiomycetes</taxon>
        <taxon>Helotiales</taxon>
        <taxon>Mollisiaceae</taxon>
        <taxon>Mollisia</taxon>
    </lineage>
</organism>
<dbReference type="GeneID" id="28830048"/>
<dbReference type="InParanoid" id="A0A194WZH7"/>
<keyword evidence="3" id="KW-1185">Reference proteome</keyword>
<keyword evidence="1" id="KW-0175">Coiled coil</keyword>
<accession>A0A194WZH7</accession>
<dbReference type="Proteomes" id="UP000070700">
    <property type="component" value="Unassembled WGS sequence"/>
</dbReference>
<dbReference type="AlphaFoldDB" id="A0A194WZH7"/>
<protein>
    <submittedName>
        <fullName evidence="2">Uncharacterized protein</fullName>
    </submittedName>
</protein>
<dbReference type="RefSeq" id="XP_018067469.1">
    <property type="nucleotide sequence ID" value="XM_018220322.1"/>
</dbReference>
<feature type="coiled-coil region" evidence="1">
    <location>
        <begin position="81"/>
        <end position="115"/>
    </location>
</feature>
<evidence type="ECO:0000256" key="1">
    <source>
        <dbReference type="SAM" id="Coils"/>
    </source>
</evidence>
<reference evidence="2 3" key="1">
    <citation type="submission" date="2015-10" db="EMBL/GenBank/DDBJ databases">
        <title>Full genome of DAOMC 229536 Phialocephala scopiformis, a fungal endophyte of spruce producing the potent anti-insectan compound rugulosin.</title>
        <authorList>
            <consortium name="DOE Joint Genome Institute"/>
            <person name="Walker A.K."/>
            <person name="Frasz S.L."/>
            <person name="Seifert K.A."/>
            <person name="Miller J.D."/>
            <person name="Mondo S.J."/>
            <person name="Labutti K."/>
            <person name="Lipzen A."/>
            <person name="Dockter R."/>
            <person name="Kennedy M."/>
            <person name="Grigoriev I.V."/>
            <person name="Spatafora J.W."/>
        </authorList>
    </citation>
    <scope>NUCLEOTIDE SEQUENCE [LARGE SCALE GENOMIC DNA]</scope>
    <source>
        <strain evidence="2 3">CBS 120377</strain>
    </source>
</reference>